<feature type="compositionally biased region" description="Acidic residues" evidence="1">
    <location>
        <begin position="175"/>
        <end position="184"/>
    </location>
</feature>
<dbReference type="InterPro" id="IPR055832">
    <property type="entry name" value="DUF7409"/>
</dbReference>
<proteinExistence type="predicted"/>
<feature type="region of interest" description="Disordered" evidence="1">
    <location>
        <begin position="96"/>
        <end position="202"/>
    </location>
</feature>
<dbReference type="OrthoDB" id="170608at2157"/>
<sequence>MTETTSSDGDPDPTDLRWVGPATATELDAAGIDATDITAKRVSYRLLVDAGVNPGVAAKIRREHSLSWSFEAGDGLESRSAQVRGLGREEADWIAASAGDWADRSVTGEDENADADGNADGNENADGDENRTANEDGSNDPTNDAWSPGDWPDVDGRDAARSDETASPSGRSEAEADGSGDPELAEAAWRKRSRPTPVTDLEAVDRAGADLLSEAGITSVRSLATADPEHVADVLDVDADRVSGWHEAARSASD</sequence>
<evidence type="ECO:0000313" key="3">
    <source>
        <dbReference type="EMBL" id="SDY13247.1"/>
    </source>
</evidence>
<dbReference type="SUPFAM" id="SSF47794">
    <property type="entry name" value="Rad51 N-terminal domain-like"/>
    <property type="match status" value="1"/>
</dbReference>
<accession>A0A1H3HCR2</accession>
<dbReference type="Gene3D" id="1.10.150.20">
    <property type="entry name" value="5' to 3' exonuclease, C-terminal subdomain"/>
    <property type="match status" value="1"/>
</dbReference>
<organism evidence="3 4">
    <name type="scientific">Halopenitus persicus</name>
    <dbReference type="NCBI Taxonomy" id="1048396"/>
    <lineage>
        <taxon>Archaea</taxon>
        <taxon>Methanobacteriati</taxon>
        <taxon>Methanobacteriota</taxon>
        <taxon>Stenosarchaea group</taxon>
        <taxon>Halobacteria</taxon>
        <taxon>Halobacteriales</taxon>
        <taxon>Haloferacaceae</taxon>
        <taxon>Halopenitus</taxon>
    </lineage>
</organism>
<dbReference type="RefSeq" id="WP_092731496.1">
    <property type="nucleotide sequence ID" value="NZ_FNPC01000003.1"/>
</dbReference>
<feature type="compositionally biased region" description="Low complexity" evidence="1">
    <location>
        <begin position="115"/>
        <end position="124"/>
    </location>
</feature>
<dbReference type="EMBL" id="FNPC01000003">
    <property type="protein sequence ID" value="SDY13247.1"/>
    <property type="molecule type" value="Genomic_DNA"/>
</dbReference>
<reference evidence="4" key="1">
    <citation type="submission" date="2016-10" db="EMBL/GenBank/DDBJ databases">
        <authorList>
            <person name="Varghese N."/>
            <person name="Submissions S."/>
        </authorList>
    </citation>
    <scope>NUCLEOTIDE SEQUENCE [LARGE SCALE GENOMIC DNA]</scope>
    <source>
        <strain evidence="4">DC30,IBRC 10041,KCTC 4046</strain>
    </source>
</reference>
<name>A0A1H3HCR2_9EURY</name>
<feature type="compositionally biased region" description="Basic and acidic residues" evidence="1">
    <location>
        <begin position="154"/>
        <end position="164"/>
    </location>
</feature>
<dbReference type="AlphaFoldDB" id="A0A1H3HCR2"/>
<evidence type="ECO:0000313" key="4">
    <source>
        <dbReference type="Proteomes" id="UP000199079"/>
    </source>
</evidence>
<feature type="compositionally biased region" description="Polar residues" evidence="1">
    <location>
        <begin position="135"/>
        <end position="145"/>
    </location>
</feature>
<dbReference type="InterPro" id="IPR010995">
    <property type="entry name" value="DNA_repair_Rad51/TF_NusA_a-hlx"/>
</dbReference>
<dbReference type="GO" id="GO:0000166">
    <property type="term" value="F:nucleotide binding"/>
    <property type="evidence" value="ECO:0007669"/>
    <property type="project" value="InterPro"/>
</dbReference>
<dbReference type="Proteomes" id="UP000199079">
    <property type="component" value="Unassembled WGS sequence"/>
</dbReference>
<gene>
    <name evidence="3" type="ORF">SAMN05216564_103223</name>
</gene>
<keyword evidence="4" id="KW-1185">Reference proteome</keyword>
<evidence type="ECO:0000259" key="2">
    <source>
        <dbReference type="Pfam" id="PF24158"/>
    </source>
</evidence>
<dbReference type="Pfam" id="PF14520">
    <property type="entry name" value="HHH_5"/>
    <property type="match status" value="1"/>
</dbReference>
<feature type="domain" description="DUF7409" evidence="2">
    <location>
        <begin position="16"/>
        <end position="62"/>
    </location>
</feature>
<protein>
    <recommendedName>
        <fullName evidence="2">DUF7409 domain-containing protein</fullName>
    </recommendedName>
</protein>
<evidence type="ECO:0000256" key="1">
    <source>
        <dbReference type="SAM" id="MobiDB-lite"/>
    </source>
</evidence>
<dbReference type="Pfam" id="PF24158">
    <property type="entry name" value="DUF7409"/>
    <property type="match status" value="1"/>
</dbReference>